<comment type="caution">
    <text evidence="3">The sequence shown here is derived from an EMBL/GenBank/DDBJ whole genome shotgun (WGS) entry which is preliminary data.</text>
</comment>
<keyword evidence="4" id="KW-1185">Reference proteome</keyword>
<organism evidence="3 4">
    <name type="scientific">Agromyces lapidis</name>
    <dbReference type="NCBI Taxonomy" id="279574"/>
    <lineage>
        <taxon>Bacteria</taxon>
        <taxon>Bacillati</taxon>
        <taxon>Actinomycetota</taxon>
        <taxon>Actinomycetes</taxon>
        <taxon>Micrococcales</taxon>
        <taxon>Microbacteriaceae</taxon>
        <taxon>Agromyces</taxon>
    </lineage>
</organism>
<dbReference type="NCBIfam" id="TIGR00251">
    <property type="entry name" value="DUF167 family protein"/>
    <property type="match status" value="1"/>
</dbReference>
<protein>
    <submittedName>
        <fullName evidence="3">DUF167 domain-containing protein</fullName>
    </submittedName>
</protein>
<reference evidence="3 4" key="1">
    <citation type="submission" date="2024-09" db="EMBL/GenBank/DDBJ databases">
        <authorList>
            <person name="Sun Q."/>
            <person name="Mori K."/>
        </authorList>
    </citation>
    <scope>NUCLEOTIDE SEQUENCE [LARGE SCALE GENOMIC DNA]</scope>
    <source>
        <strain evidence="3 4">JCM 14321</strain>
    </source>
</reference>
<dbReference type="Proteomes" id="UP001589667">
    <property type="component" value="Unassembled WGS sequence"/>
</dbReference>
<dbReference type="Gene3D" id="3.30.1200.10">
    <property type="entry name" value="YggU-like"/>
    <property type="match status" value="1"/>
</dbReference>
<dbReference type="InterPro" id="IPR036591">
    <property type="entry name" value="YggU-like_sf"/>
</dbReference>
<dbReference type="EMBL" id="JBHMBL010000004">
    <property type="protein sequence ID" value="MFB9644133.1"/>
    <property type="molecule type" value="Genomic_DNA"/>
</dbReference>
<evidence type="ECO:0000313" key="4">
    <source>
        <dbReference type="Proteomes" id="UP001589667"/>
    </source>
</evidence>
<dbReference type="RefSeq" id="WP_157424279.1">
    <property type="nucleotide sequence ID" value="NZ_BAAANI010000005.1"/>
</dbReference>
<dbReference type="InterPro" id="IPR003746">
    <property type="entry name" value="DUF167"/>
</dbReference>
<evidence type="ECO:0000256" key="1">
    <source>
        <dbReference type="ARBA" id="ARBA00010364"/>
    </source>
</evidence>
<evidence type="ECO:0000313" key="3">
    <source>
        <dbReference type="EMBL" id="MFB9644133.1"/>
    </source>
</evidence>
<gene>
    <name evidence="3" type="ORF">ACFFQV_17725</name>
</gene>
<accession>A0ABV5SUU7</accession>
<sequence length="78" mass="8310">MEITIRVKPGSRKGPLVEETPDDPAASLTVFVRERAVDGAANTGVVAAVAAHYGVPRRDVEIVRGTTSRLKRVRVDGA</sequence>
<dbReference type="SUPFAM" id="SSF69786">
    <property type="entry name" value="YggU-like"/>
    <property type="match status" value="1"/>
</dbReference>
<feature type="region of interest" description="Disordered" evidence="2">
    <location>
        <begin position="1"/>
        <end position="22"/>
    </location>
</feature>
<name>A0ABV5SUU7_9MICO</name>
<dbReference type="SMART" id="SM01152">
    <property type="entry name" value="DUF167"/>
    <property type="match status" value="1"/>
</dbReference>
<proteinExistence type="inferred from homology"/>
<dbReference type="Pfam" id="PF02594">
    <property type="entry name" value="DUF167"/>
    <property type="match status" value="1"/>
</dbReference>
<comment type="similarity">
    <text evidence="1">Belongs to the UPF0235 family.</text>
</comment>
<evidence type="ECO:0000256" key="2">
    <source>
        <dbReference type="SAM" id="MobiDB-lite"/>
    </source>
</evidence>